<protein>
    <recommendedName>
        <fullName evidence="3">Tape measure protein</fullName>
    </recommendedName>
</protein>
<proteinExistence type="predicted"/>
<comment type="caution">
    <text evidence="1">The sequence shown here is derived from an EMBL/GenBank/DDBJ whole genome shotgun (WGS) entry which is preliminary data.</text>
</comment>
<dbReference type="RefSeq" id="WP_161450187.1">
    <property type="nucleotide sequence ID" value="NZ_WYDN01000030.1"/>
</dbReference>
<name>A0A6L9GAE1_9MICC</name>
<evidence type="ECO:0000313" key="1">
    <source>
        <dbReference type="EMBL" id="NAZ17883.1"/>
    </source>
</evidence>
<dbReference type="EMBL" id="WYDN01000030">
    <property type="protein sequence ID" value="NAZ17883.1"/>
    <property type="molecule type" value="Genomic_DNA"/>
</dbReference>
<evidence type="ECO:0008006" key="3">
    <source>
        <dbReference type="Google" id="ProtNLM"/>
    </source>
</evidence>
<evidence type="ECO:0000313" key="2">
    <source>
        <dbReference type="Proteomes" id="UP000477543"/>
    </source>
</evidence>
<accession>A0A6L9GAE1</accession>
<organism evidence="1 2">
    <name type="scientific">Glutamicibacter soli</name>
    <dbReference type="NCBI Taxonomy" id="453836"/>
    <lineage>
        <taxon>Bacteria</taxon>
        <taxon>Bacillati</taxon>
        <taxon>Actinomycetota</taxon>
        <taxon>Actinomycetes</taxon>
        <taxon>Micrococcales</taxon>
        <taxon>Micrococcaceae</taxon>
        <taxon>Glutamicibacter</taxon>
    </lineage>
</organism>
<dbReference type="AlphaFoldDB" id="A0A6L9GAE1"/>
<gene>
    <name evidence="1" type="ORF">GT020_17720</name>
</gene>
<dbReference type="Proteomes" id="UP000477543">
    <property type="component" value="Unassembled WGS sequence"/>
</dbReference>
<sequence>MAKSAIMSLRVIADTKQAQSGLKRAGSAVGTFLKVAGGAALAYAGYKLLEYGQNAVKMAGDLEQSVGAIDTVFKGNAGQMHQWSKDAQTTVGLTKNEFNELGTLIGTQLKNGGTAMDQLAPKTNQLITLGADLSSMFGGTSKEAVEALSSALKGERDPIEKYGVSLNQAKIDAEAAALGFKKVGGSLSNEANQAATLSLIMKQTADAHGNFAKESNTMQGQLARADATWKNIQTTIGQLFLPAITAVMTFINTSVLPGLQSMVNGLGQGGSAFGFIQGAIAKLQPILDVFGAIWRDSLLPAIQGFAQQAAPLIGMVKQTIAVFAAEAGPIIQGLATLFMTVWKIVGPIIISVVSGIVGNVVGFIKGLLNVIQGVVRLVSALFRGDWKAAWDAVKQIVSGAVTAVWNFIQLTLIGKAFGAIKAGITAVKGFFRTGFNAMKNTVSTAMNGIKAIGSNIMTAFKAIVQRGIDGALGFIRGMPGKIKSALSNLGGLLKGAGKAIIDGFVGGLRGAWDKGMEFVKGIGGWIADHKGPISYDKKLLIPAGKAIMGGLTKSLKGEMPQLKRVLTKVTEEIGGLSAAPKISLATDPLGRTRLKATGANGQVIFNVTINAGIGSDPIAIGREIEKILAKYKRQIGVA</sequence>
<reference evidence="1 2" key="1">
    <citation type="submission" date="2020-01" db="EMBL/GenBank/DDBJ databases">
        <title>Glutamicibacter soli M275.</title>
        <authorList>
            <person name="Meng X."/>
        </authorList>
    </citation>
    <scope>NUCLEOTIDE SEQUENCE [LARGE SCALE GENOMIC DNA]</scope>
    <source>
        <strain evidence="1 2">M275</strain>
    </source>
</reference>